<dbReference type="GO" id="GO:0004301">
    <property type="term" value="F:epoxide hydrolase activity"/>
    <property type="evidence" value="ECO:0007669"/>
    <property type="project" value="TreeGrafter"/>
</dbReference>
<dbReference type="InterPro" id="IPR029058">
    <property type="entry name" value="AB_hydrolase_fold"/>
</dbReference>
<accession>A0A381RZZ0</accession>
<protein>
    <recommendedName>
        <fullName evidence="4">Epoxide hydrolase N-terminal domain-containing protein</fullName>
    </recommendedName>
</protein>
<gene>
    <name evidence="5" type="ORF">METZ01_LOCUS50280</name>
</gene>
<dbReference type="EMBL" id="UINC01002509">
    <property type="protein sequence ID" value="SUZ97426.1"/>
    <property type="molecule type" value="Genomic_DNA"/>
</dbReference>
<dbReference type="AlphaFoldDB" id="A0A381RZZ0"/>
<dbReference type="InterPro" id="IPR010497">
    <property type="entry name" value="Epoxide_hydro_N"/>
</dbReference>
<dbReference type="Pfam" id="PF06441">
    <property type="entry name" value="EHN"/>
    <property type="match status" value="1"/>
</dbReference>
<evidence type="ECO:0000313" key="5">
    <source>
        <dbReference type="EMBL" id="SUZ97426.1"/>
    </source>
</evidence>
<reference evidence="5" key="1">
    <citation type="submission" date="2018-05" db="EMBL/GenBank/DDBJ databases">
        <authorList>
            <person name="Lanie J.A."/>
            <person name="Ng W.-L."/>
            <person name="Kazmierczak K.M."/>
            <person name="Andrzejewski T.M."/>
            <person name="Davidsen T.M."/>
            <person name="Wayne K.J."/>
            <person name="Tettelin H."/>
            <person name="Glass J.I."/>
            <person name="Rusch D."/>
            <person name="Podicherti R."/>
            <person name="Tsui H.-C.T."/>
            <person name="Winkler M.E."/>
        </authorList>
    </citation>
    <scope>NUCLEOTIDE SEQUENCE</scope>
</reference>
<dbReference type="PANTHER" id="PTHR21661">
    <property type="entry name" value="EPOXIDE HYDROLASE 1-RELATED"/>
    <property type="match status" value="1"/>
</dbReference>
<evidence type="ECO:0000256" key="3">
    <source>
        <dbReference type="ARBA" id="ARBA00022801"/>
    </source>
</evidence>
<dbReference type="Gene3D" id="3.40.50.1820">
    <property type="entry name" value="alpha/beta hydrolase"/>
    <property type="match status" value="1"/>
</dbReference>
<sequence>MVTMAVTPFKIEVSDAVLNDLKERLDRTRWPDEITGSGWDYGSNLDYIKELVEYWRTKFNWRAQEKLINSFPHFKSDVDGLGVHFIHQKGKGPNPMPLVITHGWPGTFFEMHKVIPLLSDPASHGGDPVDAFDVVAPSMPGYGFSDAGQKRGLDIFTIGDMWAKLMSENLGYERFAAQGGDWGARVTAKLGQSHGDKVIGIHTTSTTSPTPYLGVGTPELSAAEKGMLAQREQWLADEGGYSHIQSTKPQTLSYGLNDSPVGLAAWIVEKYRKWSDCNGDVETRFTKDELLTTVTIYWVTQSIGSSTRLYYEAFSKPWNLEKDEKIQVPTGIAAFPSENTVPIREWSERGYNVQHWTDMPSGGHFAALEEPMRLVQDIRDFFRGLR</sequence>
<organism evidence="5">
    <name type="scientific">marine metagenome</name>
    <dbReference type="NCBI Taxonomy" id="408172"/>
    <lineage>
        <taxon>unclassified sequences</taxon>
        <taxon>metagenomes</taxon>
        <taxon>ecological metagenomes</taxon>
    </lineage>
</organism>
<comment type="similarity">
    <text evidence="1">Belongs to the peptidase S33 family.</text>
</comment>
<name>A0A381RZZ0_9ZZZZ</name>
<feature type="domain" description="Epoxide hydrolase N-terminal" evidence="4">
    <location>
        <begin position="6"/>
        <end position="111"/>
    </location>
</feature>
<dbReference type="InterPro" id="IPR000639">
    <property type="entry name" value="Epox_hydrolase-like"/>
</dbReference>
<keyword evidence="3" id="KW-0378">Hydrolase</keyword>
<proteinExistence type="inferred from homology"/>
<dbReference type="GO" id="GO:0097176">
    <property type="term" value="P:epoxide metabolic process"/>
    <property type="evidence" value="ECO:0007669"/>
    <property type="project" value="TreeGrafter"/>
</dbReference>
<keyword evidence="2" id="KW-0058">Aromatic hydrocarbons catabolism</keyword>
<dbReference type="InterPro" id="IPR016292">
    <property type="entry name" value="Epoxide_hydrolase"/>
</dbReference>
<dbReference type="SUPFAM" id="SSF53474">
    <property type="entry name" value="alpha/beta-Hydrolases"/>
    <property type="match status" value="1"/>
</dbReference>
<dbReference type="PIRSF" id="PIRSF001112">
    <property type="entry name" value="Epoxide_hydrolase"/>
    <property type="match status" value="1"/>
</dbReference>
<evidence type="ECO:0000259" key="4">
    <source>
        <dbReference type="Pfam" id="PF06441"/>
    </source>
</evidence>
<evidence type="ECO:0000256" key="2">
    <source>
        <dbReference type="ARBA" id="ARBA00022797"/>
    </source>
</evidence>
<dbReference type="PRINTS" id="PR00412">
    <property type="entry name" value="EPOXHYDRLASE"/>
</dbReference>
<dbReference type="PANTHER" id="PTHR21661:SF35">
    <property type="entry name" value="EPOXIDE HYDROLASE"/>
    <property type="match status" value="1"/>
</dbReference>
<evidence type="ECO:0000256" key="1">
    <source>
        <dbReference type="ARBA" id="ARBA00010088"/>
    </source>
</evidence>